<evidence type="ECO:0000256" key="2">
    <source>
        <dbReference type="ARBA" id="ARBA00023033"/>
    </source>
</evidence>
<name>A0A9N8DJU0_9STRA</name>
<proteinExistence type="predicted"/>
<sequence>MYLDHKIESFHQVLTSTEPEVLACTNQTYLHYTPFDPRDSREHKTVSPKINVSIANNTPTCSKRCDTSPDNNNDNQSMPAEEPAQILIAGGGIVGLLLALALKKNLPSVAIDVYEQTHGFDPDVGAGMGLYANGLRVVRDIDPDLLKEIQDAGYPYLYRRWERHDGTAVAEADEGVLGSGAATADEEEKNDGDGLQTMGIRRWKLQQVLHTAVAKAGIPIHFSKKVEGVETPQDGMTEVVFADGSRRKTQLLVGADGGRSAVRSILLEQMYPKSDPDAATASNVRSSSKNKKPTLSYTGVTCIMGAAPRNSHRGISFPVSNTTRCHGAFYPTGANEECFQFHFPVGAQQDISCSDADDSCWGNLSQQMSRQECGRLAEILEKDGWDEDKYLAPLRQVTRAVRVGFCKLSPALKAWSFPNAKGQPRTILVGDAAHPPVPYIGQGAQQGMEDVGTLALLLKTFCLDDQGQFDLSNLHRAVHVYEKIRMPRVASILSNAHEMGRFQQKRAENPAYNIIKEEMIQRDVFFHETMPVMFEGARHDYRNDLKRELEHIAKERGGLPLRTIAET</sequence>
<dbReference type="OrthoDB" id="44631at2759"/>
<dbReference type="PANTHER" id="PTHR13789:SF309">
    <property type="entry name" value="PUTATIVE (AFU_ORTHOLOGUE AFUA_6G14510)-RELATED"/>
    <property type="match status" value="1"/>
</dbReference>
<evidence type="ECO:0000256" key="1">
    <source>
        <dbReference type="ARBA" id="ARBA00023002"/>
    </source>
</evidence>
<dbReference type="InterPro" id="IPR050493">
    <property type="entry name" value="FAD-dep_Monooxygenase_BioMet"/>
</dbReference>
<keyword evidence="6" id="KW-1185">Reference proteome</keyword>
<feature type="domain" description="FAD-binding" evidence="4">
    <location>
        <begin position="85"/>
        <end position="329"/>
    </location>
</feature>
<dbReference type="PRINTS" id="PR00420">
    <property type="entry name" value="RNGMNOXGNASE"/>
</dbReference>
<dbReference type="PANTHER" id="PTHR13789">
    <property type="entry name" value="MONOOXYGENASE"/>
    <property type="match status" value="1"/>
</dbReference>
<evidence type="ECO:0000313" key="5">
    <source>
        <dbReference type="EMBL" id="CAB9503280.1"/>
    </source>
</evidence>
<dbReference type="SUPFAM" id="SSF51905">
    <property type="entry name" value="FAD/NAD(P)-binding domain"/>
    <property type="match status" value="1"/>
</dbReference>
<dbReference type="GO" id="GO:0004497">
    <property type="term" value="F:monooxygenase activity"/>
    <property type="evidence" value="ECO:0007669"/>
    <property type="project" value="UniProtKB-KW"/>
</dbReference>
<keyword evidence="1" id="KW-0560">Oxidoreductase</keyword>
<dbReference type="EMBL" id="CAICTM010000160">
    <property type="protein sequence ID" value="CAB9503280.1"/>
    <property type="molecule type" value="Genomic_DNA"/>
</dbReference>
<organism evidence="5 6">
    <name type="scientific">Seminavis robusta</name>
    <dbReference type="NCBI Taxonomy" id="568900"/>
    <lineage>
        <taxon>Eukaryota</taxon>
        <taxon>Sar</taxon>
        <taxon>Stramenopiles</taxon>
        <taxon>Ochrophyta</taxon>
        <taxon>Bacillariophyta</taxon>
        <taxon>Bacillariophyceae</taxon>
        <taxon>Bacillariophycidae</taxon>
        <taxon>Naviculales</taxon>
        <taxon>Naviculaceae</taxon>
        <taxon>Seminavis</taxon>
    </lineage>
</organism>
<reference evidence="5" key="1">
    <citation type="submission" date="2020-06" db="EMBL/GenBank/DDBJ databases">
        <authorList>
            <consortium name="Plant Systems Biology data submission"/>
        </authorList>
    </citation>
    <scope>NUCLEOTIDE SEQUENCE</scope>
    <source>
        <strain evidence="5">D6</strain>
    </source>
</reference>
<accession>A0A9N8DJU0</accession>
<keyword evidence="2" id="KW-0503">Monooxygenase</keyword>
<comment type="caution">
    <text evidence="5">The sequence shown here is derived from an EMBL/GenBank/DDBJ whole genome shotgun (WGS) entry which is preliminary data.</text>
</comment>
<dbReference type="InterPro" id="IPR002938">
    <property type="entry name" value="FAD-bd"/>
</dbReference>
<evidence type="ECO:0000256" key="3">
    <source>
        <dbReference type="SAM" id="MobiDB-lite"/>
    </source>
</evidence>
<evidence type="ECO:0000313" key="6">
    <source>
        <dbReference type="Proteomes" id="UP001153069"/>
    </source>
</evidence>
<dbReference type="Pfam" id="PF01494">
    <property type="entry name" value="FAD_binding_3"/>
    <property type="match status" value="1"/>
</dbReference>
<evidence type="ECO:0000259" key="4">
    <source>
        <dbReference type="Pfam" id="PF01494"/>
    </source>
</evidence>
<dbReference type="InterPro" id="IPR036188">
    <property type="entry name" value="FAD/NAD-bd_sf"/>
</dbReference>
<dbReference type="Gene3D" id="3.50.50.60">
    <property type="entry name" value="FAD/NAD(P)-binding domain"/>
    <property type="match status" value="1"/>
</dbReference>
<dbReference type="Proteomes" id="UP001153069">
    <property type="component" value="Unassembled WGS sequence"/>
</dbReference>
<protein>
    <submittedName>
        <fullName evidence="5">Salicylate hydroxylase</fullName>
    </submittedName>
</protein>
<feature type="region of interest" description="Disordered" evidence="3">
    <location>
        <begin position="172"/>
        <end position="194"/>
    </location>
</feature>
<gene>
    <name evidence="5" type="ORF">SEMRO_161_G072450.1</name>
</gene>
<dbReference type="AlphaFoldDB" id="A0A9N8DJU0"/>
<dbReference type="GO" id="GO:0071949">
    <property type="term" value="F:FAD binding"/>
    <property type="evidence" value="ECO:0007669"/>
    <property type="project" value="InterPro"/>
</dbReference>